<dbReference type="GO" id="GO:0004497">
    <property type="term" value="F:monooxygenase activity"/>
    <property type="evidence" value="ECO:0007669"/>
    <property type="project" value="UniProtKB-KW"/>
</dbReference>
<dbReference type="InterPro" id="IPR050493">
    <property type="entry name" value="FAD-dep_Monooxygenase_BioMet"/>
</dbReference>
<keyword evidence="8" id="KW-1185">Reference proteome</keyword>
<dbReference type="GO" id="GO:0071949">
    <property type="term" value="F:FAD binding"/>
    <property type="evidence" value="ECO:0007669"/>
    <property type="project" value="InterPro"/>
</dbReference>
<organism evidence="7 8">
    <name type="scientific">Pusillimonas minor</name>
    <dbReference type="NCBI Taxonomy" id="2697024"/>
    <lineage>
        <taxon>Bacteria</taxon>
        <taxon>Pseudomonadati</taxon>
        <taxon>Pseudomonadota</taxon>
        <taxon>Betaproteobacteria</taxon>
        <taxon>Burkholderiales</taxon>
        <taxon>Alcaligenaceae</taxon>
        <taxon>Pusillimonas</taxon>
    </lineage>
</organism>
<dbReference type="SUPFAM" id="SSF51905">
    <property type="entry name" value="FAD/NAD(P)-binding domain"/>
    <property type="match status" value="1"/>
</dbReference>
<sequence>MTAQRIGISGAGIGGLTAAIALQNMGKTVVLYEQAREFARVGADINLTPNAVRALDGLGIGDALRKTAARPAFRISRDGVTGEETSRIEMANAAQQKYGAPQLTMHRADLMTALENAVKPASVQFKKRVKTVKQRDGKVHVGFEDGSQDMVDVLIGADGIHSSVRTALFGPEQPEFTGVVAYRAVVPVEKLAGLPDLDAFTKWWGTAPEVQIVTFPLNSGKDMFIFATIPQEGWNLESWTAPGDVSEFKSLYEDFHPQARAFLDACDSVLKSALYVRDPLPKWFDGHCVLMGDACHPMMPFMAQGAGQAIEDGIVLARSLNDPQFDTVSQALQAYQQARHDRTAQIQMGSRGNNWLKAGTNADWVYAYDAWSVPLVAQA</sequence>
<accession>A0A842HMA3</accession>
<dbReference type="PANTHER" id="PTHR13789:SF318">
    <property type="entry name" value="GERANYLGERANYL DIPHOSPHATE REDUCTASE"/>
    <property type="match status" value="1"/>
</dbReference>
<comment type="cofactor">
    <cofactor evidence="1">
        <name>FAD</name>
        <dbReference type="ChEBI" id="CHEBI:57692"/>
    </cofactor>
</comment>
<keyword evidence="4" id="KW-0560">Oxidoreductase</keyword>
<evidence type="ECO:0000256" key="5">
    <source>
        <dbReference type="ARBA" id="ARBA00023033"/>
    </source>
</evidence>
<keyword evidence="3" id="KW-0274">FAD</keyword>
<evidence type="ECO:0000313" key="7">
    <source>
        <dbReference type="EMBL" id="MBC2769386.1"/>
    </source>
</evidence>
<dbReference type="Gene3D" id="3.50.50.60">
    <property type="entry name" value="FAD/NAD(P)-binding domain"/>
    <property type="match status" value="1"/>
</dbReference>
<dbReference type="AlphaFoldDB" id="A0A842HMA3"/>
<evidence type="ECO:0000313" key="8">
    <source>
        <dbReference type="Proteomes" id="UP000545386"/>
    </source>
</evidence>
<keyword evidence="2" id="KW-0285">Flavoprotein</keyword>
<dbReference type="PRINTS" id="PR00420">
    <property type="entry name" value="RNGMNOXGNASE"/>
</dbReference>
<dbReference type="InterPro" id="IPR036188">
    <property type="entry name" value="FAD/NAD-bd_sf"/>
</dbReference>
<dbReference type="Pfam" id="PF01494">
    <property type="entry name" value="FAD_binding_3"/>
    <property type="match status" value="1"/>
</dbReference>
<dbReference type="SUPFAM" id="SSF54373">
    <property type="entry name" value="FAD-linked reductases, C-terminal domain"/>
    <property type="match status" value="1"/>
</dbReference>
<proteinExistence type="predicted"/>
<evidence type="ECO:0000256" key="4">
    <source>
        <dbReference type="ARBA" id="ARBA00023002"/>
    </source>
</evidence>
<evidence type="ECO:0000259" key="6">
    <source>
        <dbReference type="Pfam" id="PF01494"/>
    </source>
</evidence>
<evidence type="ECO:0000256" key="1">
    <source>
        <dbReference type="ARBA" id="ARBA00001974"/>
    </source>
</evidence>
<keyword evidence="5 7" id="KW-0503">Monooxygenase</keyword>
<dbReference type="Proteomes" id="UP000545386">
    <property type="component" value="Unassembled WGS sequence"/>
</dbReference>
<feature type="domain" description="FAD-binding" evidence="6">
    <location>
        <begin position="8"/>
        <end position="347"/>
    </location>
</feature>
<name>A0A842HMA3_9BURK</name>
<dbReference type="EMBL" id="JACJUU010000003">
    <property type="protein sequence ID" value="MBC2769386.1"/>
    <property type="molecule type" value="Genomic_DNA"/>
</dbReference>
<dbReference type="RefSeq" id="WP_185779124.1">
    <property type="nucleotide sequence ID" value="NZ_JACJUU010000003.1"/>
</dbReference>
<comment type="caution">
    <text evidence="7">The sequence shown here is derived from an EMBL/GenBank/DDBJ whole genome shotgun (WGS) entry which is preliminary data.</text>
</comment>
<protein>
    <submittedName>
        <fullName evidence="7">FAD-dependent monooxygenase</fullName>
    </submittedName>
</protein>
<evidence type="ECO:0000256" key="3">
    <source>
        <dbReference type="ARBA" id="ARBA00022827"/>
    </source>
</evidence>
<dbReference type="PANTHER" id="PTHR13789">
    <property type="entry name" value="MONOOXYGENASE"/>
    <property type="match status" value="1"/>
</dbReference>
<evidence type="ECO:0000256" key="2">
    <source>
        <dbReference type="ARBA" id="ARBA00022630"/>
    </source>
</evidence>
<dbReference type="InterPro" id="IPR002938">
    <property type="entry name" value="FAD-bd"/>
</dbReference>
<gene>
    <name evidence="7" type="ORF">GTU67_05580</name>
</gene>
<reference evidence="7 8" key="1">
    <citation type="submission" date="2020-08" db="EMBL/GenBank/DDBJ databases">
        <title>Paraeoetvoesia sp. YC-7-48 draft genome sequence.</title>
        <authorList>
            <person name="Yao L."/>
        </authorList>
    </citation>
    <scope>NUCLEOTIDE SEQUENCE [LARGE SCALE GENOMIC DNA]</scope>
    <source>
        <strain evidence="8">YC-7-48</strain>
    </source>
</reference>